<evidence type="ECO:0000259" key="9">
    <source>
        <dbReference type="Pfam" id="PF02771"/>
    </source>
</evidence>
<feature type="domain" description="Acyl-CoA dehydrogenase/oxidase C-terminal" evidence="7">
    <location>
        <begin position="264"/>
        <end position="422"/>
    </location>
</feature>
<dbReference type="InterPro" id="IPR036250">
    <property type="entry name" value="AcylCo_DH-like_C"/>
</dbReference>
<evidence type="ECO:0000313" key="11">
    <source>
        <dbReference type="Proteomes" id="UP000248014"/>
    </source>
</evidence>
<dbReference type="InterPro" id="IPR013786">
    <property type="entry name" value="AcylCoA_DH/ox_N"/>
</dbReference>
<comment type="caution">
    <text evidence="10">The sequence shown here is derived from an EMBL/GenBank/DDBJ whole genome shotgun (WGS) entry which is preliminary data.</text>
</comment>
<protein>
    <submittedName>
        <fullName evidence="10">Alkylation response protein AidB-like acyl-CoA dehydrogenase</fullName>
    </submittedName>
</protein>
<evidence type="ECO:0000256" key="6">
    <source>
        <dbReference type="RuleBase" id="RU362125"/>
    </source>
</evidence>
<dbReference type="Pfam" id="PF02770">
    <property type="entry name" value="Acyl-CoA_dh_M"/>
    <property type="match status" value="1"/>
</dbReference>
<evidence type="ECO:0000256" key="3">
    <source>
        <dbReference type="ARBA" id="ARBA00022630"/>
    </source>
</evidence>
<dbReference type="Pfam" id="PF00441">
    <property type="entry name" value="Acyl-CoA_dh_1"/>
    <property type="match status" value="1"/>
</dbReference>
<dbReference type="SUPFAM" id="SSF47203">
    <property type="entry name" value="Acyl-CoA dehydrogenase C-terminal domain-like"/>
    <property type="match status" value="1"/>
</dbReference>
<organism evidence="10 11">
    <name type="scientific">Blastomonas natatoria</name>
    <dbReference type="NCBI Taxonomy" id="34015"/>
    <lineage>
        <taxon>Bacteria</taxon>
        <taxon>Pseudomonadati</taxon>
        <taxon>Pseudomonadota</taxon>
        <taxon>Alphaproteobacteria</taxon>
        <taxon>Sphingomonadales</taxon>
        <taxon>Sphingomonadaceae</taxon>
        <taxon>Blastomonas</taxon>
    </lineage>
</organism>
<dbReference type="AlphaFoldDB" id="A0A2V3VDH5"/>
<dbReference type="InterPro" id="IPR046373">
    <property type="entry name" value="Acyl-CoA_Oxase/DH_mid-dom_sf"/>
</dbReference>
<sequence length="426" mass="46974">MLSRQCVSFLAIAPCIWVVAVQISVKSTVQDKVRIMTEDEDLESFRAEVRAFLDAELPPEKRFAADGFANSSKELTAWWQGVRAKRGWGAPGWPKQYGGCEWSLAKKRIFADESTKAGAPSYSPFGLTMVGPVIYTFGTEEQKAEHLPHIINGTRFWCQGYSEPGAGSDLASLKTRAVRDGDHYVVNGQKTWTTQGHWADWIFCLVRTNTEVKQQNGISFLLIDMNTPGIEVRPIRTIDGMHHLNEVFFTDVRVPVKNLVGNENDGWTYAKFLLGNERAGIAGVARTTGDLIRLREWASSVEHFINPPINDPVIAQRLDSLEQRLAKLAALEARALEAPSQSAEAMRLVAPLKLLGTELSQDVSELALDIAGPAALPRPANDPVHPYGQEGEHAMSVFLFGRAQSIYGGTNEVQKNILAKMMAAGI</sequence>
<keyword evidence="4 6" id="KW-0274">FAD</keyword>
<keyword evidence="5 6" id="KW-0560">Oxidoreductase</keyword>
<dbReference type="GO" id="GO:0016627">
    <property type="term" value="F:oxidoreductase activity, acting on the CH-CH group of donors"/>
    <property type="evidence" value="ECO:0007669"/>
    <property type="project" value="InterPro"/>
</dbReference>
<feature type="domain" description="Acyl-CoA oxidase/dehydrogenase middle" evidence="8">
    <location>
        <begin position="158"/>
        <end position="252"/>
    </location>
</feature>
<dbReference type="InterPro" id="IPR037069">
    <property type="entry name" value="AcylCoA_DH/ox_N_sf"/>
</dbReference>
<name>A0A2V3VDH5_9SPHN</name>
<comment type="cofactor">
    <cofactor evidence="1 6">
        <name>FAD</name>
        <dbReference type="ChEBI" id="CHEBI:57692"/>
    </cofactor>
</comment>
<evidence type="ECO:0000259" key="7">
    <source>
        <dbReference type="Pfam" id="PF00441"/>
    </source>
</evidence>
<keyword evidence="11" id="KW-1185">Reference proteome</keyword>
<accession>A0A2V3VDH5</accession>
<dbReference type="GO" id="GO:0050660">
    <property type="term" value="F:flavin adenine dinucleotide binding"/>
    <property type="evidence" value="ECO:0007669"/>
    <property type="project" value="InterPro"/>
</dbReference>
<proteinExistence type="inferred from homology"/>
<dbReference type="FunFam" id="2.40.110.10:FF:000011">
    <property type="entry name" value="Acyl-CoA dehydrogenase FadE34"/>
    <property type="match status" value="1"/>
</dbReference>
<dbReference type="InterPro" id="IPR052161">
    <property type="entry name" value="Mycobact_Acyl-CoA_DH"/>
</dbReference>
<evidence type="ECO:0000256" key="4">
    <source>
        <dbReference type="ARBA" id="ARBA00022827"/>
    </source>
</evidence>
<dbReference type="InterPro" id="IPR006091">
    <property type="entry name" value="Acyl-CoA_Oxase/DH_mid-dom"/>
</dbReference>
<evidence type="ECO:0000259" key="8">
    <source>
        <dbReference type="Pfam" id="PF02770"/>
    </source>
</evidence>
<evidence type="ECO:0000256" key="1">
    <source>
        <dbReference type="ARBA" id="ARBA00001974"/>
    </source>
</evidence>
<dbReference type="PANTHER" id="PTHR43292">
    <property type="entry name" value="ACYL-COA DEHYDROGENASE"/>
    <property type="match status" value="1"/>
</dbReference>
<evidence type="ECO:0000313" key="10">
    <source>
        <dbReference type="EMBL" id="PXW78105.1"/>
    </source>
</evidence>
<gene>
    <name evidence="10" type="ORF">C7451_103213</name>
</gene>
<evidence type="ECO:0000256" key="5">
    <source>
        <dbReference type="ARBA" id="ARBA00023002"/>
    </source>
</evidence>
<feature type="domain" description="Acyl-CoA dehydrogenase/oxidase N-terminal" evidence="9">
    <location>
        <begin position="40"/>
        <end position="153"/>
    </location>
</feature>
<reference evidence="10 11" key="1">
    <citation type="submission" date="2018-05" db="EMBL/GenBank/DDBJ databases">
        <title>Genomic Encyclopedia of Type Strains, Phase IV (KMG-IV): sequencing the most valuable type-strain genomes for metagenomic binning, comparative biology and taxonomic classification.</title>
        <authorList>
            <person name="Goeker M."/>
        </authorList>
    </citation>
    <scope>NUCLEOTIDE SEQUENCE [LARGE SCALE GENOMIC DNA]</scope>
    <source>
        <strain evidence="10 11">DSM 3183</strain>
    </source>
</reference>
<dbReference type="EMBL" id="QJJM01000003">
    <property type="protein sequence ID" value="PXW78105.1"/>
    <property type="molecule type" value="Genomic_DNA"/>
</dbReference>
<dbReference type="InterPro" id="IPR009100">
    <property type="entry name" value="AcylCoA_DH/oxidase_NM_dom_sf"/>
</dbReference>
<dbReference type="GO" id="GO:0005886">
    <property type="term" value="C:plasma membrane"/>
    <property type="evidence" value="ECO:0007669"/>
    <property type="project" value="TreeGrafter"/>
</dbReference>
<dbReference type="SUPFAM" id="SSF56645">
    <property type="entry name" value="Acyl-CoA dehydrogenase NM domain-like"/>
    <property type="match status" value="1"/>
</dbReference>
<dbReference type="Proteomes" id="UP000248014">
    <property type="component" value="Unassembled WGS sequence"/>
</dbReference>
<dbReference type="Gene3D" id="1.20.140.10">
    <property type="entry name" value="Butyryl-CoA Dehydrogenase, subunit A, domain 3"/>
    <property type="match status" value="1"/>
</dbReference>
<keyword evidence="3 6" id="KW-0285">Flavoprotein</keyword>
<dbReference type="PANTHER" id="PTHR43292:SF3">
    <property type="entry name" value="ACYL-COA DEHYDROGENASE FADE29"/>
    <property type="match status" value="1"/>
</dbReference>
<dbReference type="Gene3D" id="1.10.540.10">
    <property type="entry name" value="Acyl-CoA dehydrogenase/oxidase, N-terminal domain"/>
    <property type="match status" value="1"/>
</dbReference>
<dbReference type="InterPro" id="IPR009075">
    <property type="entry name" value="AcylCo_DH/oxidase_C"/>
</dbReference>
<evidence type="ECO:0000256" key="2">
    <source>
        <dbReference type="ARBA" id="ARBA00009347"/>
    </source>
</evidence>
<dbReference type="Gene3D" id="2.40.110.10">
    <property type="entry name" value="Butyryl-CoA Dehydrogenase, subunit A, domain 2"/>
    <property type="match status" value="1"/>
</dbReference>
<comment type="similarity">
    <text evidence="2 6">Belongs to the acyl-CoA dehydrogenase family.</text>
</comment>
<dbReference type="Pfam" id="PF02771">
    <property type="entry name" value="Acyl-CoA_dh_N"/>
    <property type="match status" value="1"/>
</dbReference>